<evidence type="ECO:0000313" key="3">
    <source>
        <dbReference type="Proteomes" id="UP000636800"/>
    </source>
</evidence>
<keyword evidence="3" id="KW-1185">Reference proteome</keyword>
<gene>
    <name evidence="2" type="ORF">HPP92_027038</name>
</gene>
<protein>
    <submittedName>
        <fullName evidence="2">Uncharacterized protein</fullName>
    </submittedName>
</protein>
<sequence>MTGGGFQLDTGDGKSSPNSIQQLSPSARKVIGDNPSHLDHGISDWLYGLNSVELASVGDED</sequence>
<organism evidence="2 3">
    <name type="scientific">Vanilla planifolia</name>
    <name type="common">Vanilla</name>
    <dbReference type="NCBI Taxonomy" id="51239"/>
    <lineage>
        <taxon>Eukaryota</taxon>
        <taxon>Viridiplantae</taxon>
        <taxon>Streptophyta</taxon>
        <taxon>Embryophyta</taxon>
        <taxon>Tracheophyta</taxon>
        <taxon>Spermatophyta</taxon>
        <taxon>Magnoliopsida</taxon>
        <taxon>Liliopsida</taxon>
        <taxon>Asparagales</taxon>
        <taxon>Orchidaceae</taxon>
        <taxon>Vanilloideae</taxon>
        <taxon>Vanilleae</taxon>
        <taxon>Vanilla</taxon>
    </lineage>
</organism>
<evidence type="ECO:0000256" key="1">
    <source>
        <dbReference type="SAM" id="MobiDB-lite"/>
    </source>
</evidence>
<dbReference type="EMBL" id="JADCNL010000129">
    <property type="protein sequence ID" value="KAG0450196.1"/>
    <property type="molecule type" value="Genomic_DNA"/>
</dbReference>
<dbReference type="AlphaFoldDB" id="A0A835PDL0"/>
<proteinExistence type="predicted"/>
<reference evidence="2 3" key="1">
    <citation type="journal article" date="2020" name="Nat. Food">
        <title>A phased Vanilla planifolia genome enables genetic improvement of flavour and production.</title>
        <authorList>
            <person name="Hasing T."/>
            <person name="Tang H."/>
            <person name="Brym M."/>
            <person name="Khazi F."/>
            <person name="Huang T."/>
            <person name="Chambers A.H."/>
        </authorList>
    </citation>
    <scope>NUCLEOTIDE SEQUENCE [LARGE SCALE GENOMIC DNA]</scope>
    <source>
        <tissue evidence="2">Leaf</tissue>
    </source>
</reference>
<feature type="compositionally biased region" description="Polar residues" evidence="1">
    <location>
        <begin position="13"/>
        <end position="25"/>
    </location>
</feature>
<accession>A0A835PDL0</accession>
<evidence type="ECO:0000313" key="2">
    <source>
        <dbReference type="EMBL" id="KAG0450196.1"/>
    </source>
</evidence>
<name>A0A835PDL0_VANPL</name>
<dbReference type="Proteomes" id="UP000636800">
    <property type="component" value="Unassembled WGS sequence"/>
</dbReference>
<feature type="region of interest" description="Disordered" evidence="1">
    <location>
        <begin position="1"/>
        <end position="35"/>
    </location>
</feature>
<comment type="caution">
    <text evidence="2">The sequence shown here is derived from an EMBL/GenBank/DDBJ whole genome shotgun (WGS) entry which is preliminary data.</text>
</comment>